<dbReference type="SUPFAM" id="SSF47413">
    <property type="entry name" value="lambda repressor-like DNA-binding domains"/>
    <property type="match status" value="1"/>
</dbReference>
<dbReference type="Proteomes" id="UP001597058">
    <property type="component" value="Unassembled WGS sequence"/>
</dbReference>
<dbReference type="RefSeq" id="WP_381233855.1">
    <property type="nucleotide sequence ID" value="NZ_JBHSKH010000016.1"/>
</dbReference>
<dbReference type="Gene3D" id="3.30.450.180">
    <property type="match status" value="1"/>
</dbReference>
<dbReference type="InterPro" id="IPR010982">
    <property type="entry name" value="Lambda_DNA-bd_dom_sf"/>
</dbReference>
<name>A0ABW3XU30_9ACTN</name>
<dbReference type="Pfam" id="PF17765">
    <property type="entry name" value="MLTR_LBD"/>
    <property type="match status" value="1"/>
</dbReference>
<evidence type="ECO:0000313" key="3">
    <source>
        <dbReference type="Proteomes" id="UP001597058"/>
    </source>
</evidence>
<dbReference type="CDD" id="cd00093">
    <property type="entry name" value="HTH_XRE"/>
    <property type="match status" value="1"/>
</dbReference>
<dbReference type="PANTHER" id="PTHR35010:SF3">
    <property type="entry name" value="BLL4873 PROTEIN"/>
    <property type="match status" value="1"/>
</dbReference>
<evidence type="ECO:0000259" key="1">
    <source>
        <dbReference type="SMART" id="SM00530"/>
    </source>
</evidence>
<protein>
    <submittedName>
        <fullName evidence="2">Helix-turn-helix transcriptional regulator</fullName>
    </submittedName>
</protein>
<dbReference type="EMBL" id="JBHTMM010000089">
    <property type="protein sequence ID" value="MFD1311743.1"/>
    <property type="molecule type" value="Genomic_DNA"/>
</dbReference>
<evidence type="ECO:0000313" key="2">
    <source>
        <dbReference type="EMBL" id="MFD1311743.1"/>
    </source>
</evidence>
<dbReference type="PANTHER" id="PTHR35010">
    <property type="entry name" value="BLL4672 PROTEIN-RELATED"/>
    <property type="match status" value="1"/>
</dbReference>
<organism evidence="2 3">
    <name type="scientific">Streptomyces kaempferi</name>
    <dbReference type="NCBI Taxonomy" id="333725"/>
    <lineage>
        <taxon>Bacteria</taxon>
        <taxon>Bacillati</taxon>
        <taxon>Actinomycetota</taxon>
        <taxon>Actinomycetes</taxon>
        <taxon>Kitasatosporales</taxon>
        <taxon>Streptomycetaceae</taxon>
        <taxon>Streptomyces</taxon>
    </lineage>
</organism>
<dbReference type="InterPro" id="IPR041413">
    <property type="entry name" value="MLTR_LBD"/>
</dbReference>
<dbReference type="SMART" id="SM00530">
    <property type="entry name" value="HTH_XRE"/>
    <property type="match status" value="1"/>
</dbReference>
<dbReference type="InterPro" id="IPR001387">
    <property type="entry name" value="Cro/C1-type_HTH"/>
</dbReference>
<comment type="caution">
    <text evidence="2">The sequence shown here is derived from an EMBL/GenBank/DDBJ whole genome shotgun (WGS) entry which is preliminary data.</text>
</comment>
<dbReference type="Pfam" id="PF13560">
    <property type="entry name" value="HTH_31"/>
    <property type="match status" value="1"/>
</dbReference>
<proteinExistence type="predicted"/>
<dbReference type="Gene3D" id="1.10.260.40">
    <property type="entry name" value="lambda repressor-like DNA-binding domains"/>
    <property type="match status" value="1"/>
</dbReference>
<reference evidence="3" key="1">
    <citation type="journal article" date="2019" name="Int. J. Syst. Evol. Microbiol.">
        <title>The Global Catalogue of Microorganisms (GCM) 10K type strain sequencing project: providing services to taxonomists for standard genome sequencing and annotation.</title>
        <authorList>
            <consortium name="The Broad Institute Genomics Platform"/>
            <consortium name="The Broad Institute Genome Sequencing Center for Infectious Disease"/>
            <person name="Wu L."/>
            <person name="Ma J."/>
        </authorList>
    </citation>
    <scope>NUCLEOTIDE SEQUENCE [LARGE SCALE GENOMIC DNA]</scope>
    <source>
        <strain evidence="3">CGMCC 4.7020</strain>
    </source>
</reference>
<gene>
    <name evidence="2" type="ORF">ACFQ5X_38820</name>
</gene>
<keyword evidence="3" id="KW-1185">Reference proteome</keyword>
<sequence>MVDGFGRQREALRHFLRSRRARLSPDDVGLLATGRRHTPGLRREEVAVLAGVSASWYTWLEQGRDIKVSDSVLDAISHALRLDDTERVHLYRLAGTNPPQLTSWGAAPREASRLQPVVDGWLPAPAFVVDRYWNVLAANSNAMSLLGVPSHGQNYLMSFFTDPSARVRFPDWDGMAARLVGQFRVQGARFPGDVHFDMLAQELCCVDEAFADLWARHETCNAARTRVRVRLTDQQGARYEHLILSLLENSDLRLMLYMPMPQVQGAGLDLVVS</sequence>
<feature type="domain" description="HTH cro/C1-type" evidence="1">
    <location>
        <begin position="15"/>
        <end position="87"/>
    </location>
</feature>
<accession>A0ABW3XU30</accession>